<gene>
    <name evidence="12" type="primary">dapA</name>
    <name evidence="16" type="ORF">DES48_101381</name>
</gene>
<evidence type="ECO:0000313" key="17">
    <source>
        <dbReference type="Proteomes" id="UP000252254"/>
    </source>
</evidence>
<dbReference type="PANTHER" id="PTHR12128">
    <property type="entry name" value="DIHYDRODIPICOLINATE SYNTHASE"/>
    <property type="match status" value="1"/>
</dbReference>
<accession>A0A366EIT5</accession>
<dbReference type="HAMAP" id="MF_00418">
    <property type="entry name" value="DapA"/>
    <property type="match status" value="1"/>
</dbReference>
<dbReference type="OrthoDB" id="9782828at2"/>
<dbReference type="GO" id="GO:0008840">
    <property type="term" value="F:4-hydroxy-tetrahydrodipicolinate synthase activity"/>
    <property type="evidence" value="ECO:0007669"/>
    <property type="project" value="UniProtKB-UniRule"/>
</dbReference>
<evidence type="ECO:0000256" key="1">
    <source>
        <dbReference type="ARBA" id="ARBA00003294"/>
    </source>
</evidence>
<dbReference type="PANTHER" id="PTHR12128:SF66">
    <property type="entry name" value="4-HYDROXY-2-OXOGLUTARATE ALDOLASE, MITOCHONDRIAL"/>
    <property type="match status" value="1"/>
</dbReference>
<comment type="caution">
    <text evidence="16">The sequence shown here is derived from an EMBL/GenBank/DDBJ whole genome shotgun (WGS) entry which is preliminary data.</text>
</comment>
<evidence type="ECO:0000256" key="10">
    <source>
        <dbReference type="ARBA" id="ARBA00023270"/>
    </source>
</evidence>
<feature type="binding site" evidence="12 15">
    <location>
        <position position="205"/>
    </location>
    <ligand>
        <name>pyruvate</name>
        <dbReference type="ChEBI" id="CHEBI:15361"/>
    </ligand>
</feature>
<dbReference type="GO" id="GO:0005829">
    <property type="term" value="C:cytosol"/>
    <property type="evidence" value="ECO:0007669"/>
    <property type="project" value="TreeGrafter"/>
</dbReference>
<evidence type="ECO:0000256" key="7">
    <source>
        <dbReference type="ARBA" id="ARBA00022915"/>
    </source>
</evidence>
<dbReference type="InterPro" id="IPR020624">
    <property type="entry name" value="Schiff_base-form_aldolases_CS"/>
</dbReference>
<feature type="site" description="Part of a proton relay during catalysis" evidence="12">
    <location>
        <position position="108"/>
    </location>
</feature>
<evidence type="ECO:0000313" key="16">
    <source>
        <dbReference type="EMBL" id="RBP01640.1"/>
    </source>
</evidence>
<evidence type="ECO:0000256" key="3">
    <source>
        <dbReference type="ARBA" id="ARBA00007592"/>
    </source>
</evidence>
<keyword evidence="5 12" id="KW-0963">Cytoplasm</keyword>
<dbReference type="Gene3D" id="3.20.20.70">
    <property type="entry name" value="Aldolase class I"/>
    <property type="match status" value="1"/>
</dbReference>
<keyword evidence="9 12" id="KW-0456">Lyase</keyword>
<comment type="subcellular location">
    <subcellularLocation>
        <location evidence="12">Cytoplasm</location>
    </subcellularLocation>
</comment>
<comment type="pathway">
    <text evidence="2 12">Amino-acid biosynthesis; L-lysine biosynthesis via DAP pathway; (S)-tetrahydrodipicolinate from L-aspartate: step 3/4.</text>
</comment>
<dbReference type="Proteomes" id="UP000252254">
    <property type="component" value="Unassembled WGS sequence"/>
</dbReference>
<comment type="caution">
    <text evidence="12">Was originally thought to be a dihydrodipicolinate synthase (DHDPS), catalyzing the condensation of (S)-aspartate-beta-semialdehyde [(S)-ASA] and pyruvate to dihydrodipicolinate (DHDP). However, it was shown in E.coli that the product of the enzymatic reaction is not dihydrodipicolinate but in fact (4S)-4-hydroxy-2,3,4,5-tetrahydro-(2S)-dipicolinic acid (HTPA), and that the consecutive dehydration reaction leading to DHDP is not spontaneous but catalyzed by DapB.</text>
</comment>
<feature type="active site" description="Proton donor/acceptor" evidence="12 14">
    <location>
        <position position="134"/>
    </location>
</feature>
<evidence type="ECO:0000256" key="8">
    <source>
        <dbReference type="ARBA" id="ARBA00023154"/>
    </source>
</evidence>
<dbReference type="UniPathway" id="UPA00034">
    <property type="reaction ID" value="UER00017"/>
</dbReference>
<evidence type="ECO:0000256" key="5">
    <source>
        <dbReference type="ARBA" id="ARBA00022490"/>
    </source>
</evidence>
<evidence type="ECO:0000256" key="2">
    <source>
        <dbReference type="ARBA" id="ARBA00005120"/>
    </source>
</evidence>
<dbReference type="PROSITE" id="PS00666">
    <property type="entry name" value="DHDPS_2"/>
    <property type="match status" value="1"/>
</dbReference>
<evidence type="ECO:0000256" key="15">
    <source>
        <dbReference type="PIRSR" id="PIRSR001365-2"/>
    </source>
</evidence>
<comment type="similarity">
    <text evidence="3 12 13">Belongs to the DapA family.</text>
</comment>
<dbReference type="PROSITE" id="PS00665">
    <property type="entry name" value="DHDPS_1"/>
    <property type="match status" value="1"/>
</dbReference>
<comment type="catalytic activity">
    <reaction evidence="11 12">
        <text>L-aspartate 4-semialdehyde + pyruvate = (2S,4S)-4-hydroxy-2,3,4,5-tetrahydrodipicolinate + H2O + H(+)</text>
        <dbReference type="Rhea" id="RHEA:34171"/>
        <dbReference type="ChEBI" id="CHEBI:15361"/>
        <dbReference type="ChEBI" id="CHEBI:15377"/>
        <dbReference type="ChEBI" id="CHEBI:15378"/>
        <dbReference type="ChEBI" id="CHEBI:67139"/>
        <dbReference type="ChEBI" id="CHEBI:537519"/>
        <dbReference type="EC" id="4.3.3.7"/>
    </reaction>
</comment>
<dbReference type="InterPro" id="IPR005263">
    <property type="entry name" value="DapA"/>
</dbReference>
<dbReference type="InterPro" id="IPR013785">
    <property type="entry name" value="Aldolase_TIM"/>
</dbReference>
<dbReference type="SUPFAM" id="SSF51569">
    <property type="entry name" value="Aldolase"/>
    <property type="match status" value="1"/>
</dbReference>
<keyword evidence="8 12" id="KW-0457">Lysine biosynthesis</keyword>
<dbReference type="AlphaFoldDB" id="A0A366EIT5"/>
<dbReference type="SMART" id="SM01130">
    <property type="entry name" value="DHDPS"/>
    <property type="match status" value="1"/>
</dbReference>
<keyword evidence="10 12" id="KW-0704">Schiff base</keyword>
<evidence type="ECO:0000256" key="13">
    <source>
        <dbReference type="PIRNR" id="PIRNR001365"/>
    </source>
</evidence>
<name>A0A366EIT5_9BACI</name>
<protein>
    <recommendedName>
        <fullName evidence="4 12">4-hydroxy-tetrahydrodipicolinate synthase</fullName>
        <shortName evidence="12">HTPA synthase</shortName>
        <ecNumber evidence="4 12">4.3.3.7</ecNumber>
    </recommendedName>
</protein>
<feature type="active site" description="Schiff-base intermediate with substrate" evidence="12 14">
    <location>
        <position position="163"/>
    </location>
</feature>
<dbReference type="CDD" id="cd00950">
    <property type="entry name" value="DHDPS"/>
    <property type="match status" value="1"/>
</dbReference>
<evidence type="ECO:0000256" key="14">
    <source>
        <dbReference type="PIRSR" id="PIRSR001365-1"/>
    </source>
</evidence>
<dbReference type="InterPro" id="IPR002220">
    <property type="entry name" value="DapA-like"/>
</dbReference>
<dbReference type="GO" id="GO:0019877">
    <property type="term" value="P:diaminopimelate biosynthetic process"/>
    <property type="evidence" value="ECO:0007669"/>
    <property type="project" value="UniProtKB-UniRule"/>
</dbReference>
<dbReference type="EC" id="4.3.3.7" evidence="4 12"/>
<reference evidence="16 17" key="1">
    <citation type="submission" date="2018-06" db="EMBL/GenBank/DDBJ databases">
        <title>Genomic Encyclopedia of Type Strains, Phase IV (KMG-IV): sequencing the most valuable type-strain genomes for metagenomic binning, comparative biology and taxonomic classification.</title>
        <authorList>
            <person name="Goeker M."/>
        </authorList>
    </citation>
    <scope>NUCLEOTIDE SEQUENCE [LARGE SCALE GENOMIC DNA]</scope>
    <source>
        <strain evidence="16 17">DSM 15140</strain>
    </source>
</reference>
<keyword evidence="17" id="KW-1185">Reference proteome</keyword>
<comment type="function">
    <text evidence="1 12">Catalyzes the condensation of (S)-aspartate-beta-semialdehyde [(S)-ASA] and pyruvate to 4-hydroxy-tetrahydrodipicolinate (HTPA).</text>
</comment>
<dbReference type="RefSeq" id="WP_113866379.1">
    <property type="nucleotide sequence ID" value="NZ_BAABQN010000001.1"/>
</dbReference>
<feature type="site" description="Part of a proton relay during catalysis" evidence="12">
    <location>
        <position position="45"/>
    </location>
</feature>
<evidence type="ECO:0000256" key="11">
    <source>
        <dbReference type="ARBA" id="ARBA00047836"/>
    </source>
</evidence>
<keyword evidence="6 12" id="KW-0028">Amino-acid biosynthesis</keyword>
<keyword evidence="7 12" id="KW-0220">Diaminopimelate biosynthesis</keyword>
<organism evidence="16 17">
    <name type="scientific">Paraliobacillus ryukyuensis</name>
    <dbReference type="NCBI Taxonomy" id="200904"/>
    <lineage>
        <taxon>Bacteria</taxon>
        <taxon>Bacillati</taxon>
        <taxon>Bacillota</taxon>
        <taxon>Bacilli</taxon>
        <taxon>Bacillales</taxon>
        <taxon>Bacillaceae</taxon>
        <taxon>Paraliobacillus</taxon>
    </lineage>
</organism>
<dbReference type="Pfam" id="PF00701">
    <property type="entry name" value="DHDPS"/>
    <property type="match status" value="1"/>
</dbReference>
<dbReference type="InterPro" id="IPR020625">
    <property type="entry name" value="Schiff_base-form_aldolases_AS"/>
</dbReference>
<dbReference type="EMBL" id="QNRI01000001">
    <property type="protein sequence ID" value="RBP01640.1"/>
    <property type="molecule type" value="Genomic_DNA"/>
</dbReference>
<dbReference type="PIRSF" id="PIRSF001365">
    <property type="entry name" value="DHDPS"/>
    <property type="match status" value="1"/>
</dbReference>
<evidence type="ECO:0000256" key="9">
    <source>
        <dbReference type="ARBA" id="ARBA00023239"/>
    </source>
</evidence>
<dbReference type="STRING" id="200904.GCA_900168775_01733"/>
<sequence>MQFGRLLTAMVTPFDNKGNIDFGKTDQLINHLLLNGTEGIVITGTTGESPTLSNEEKLSFIRYVVQYVNGRIPVIAGTGSNNTRASIILTKQAETIGVDGVMLVTPYYNKPSQEGMFQHFSAIAKETTLPIMLYNIPGRSVVGMTTDIIVRLANNFDNIVAIKEASGDLDAMTAIIHDTDDSFQLYSGDDSLTLPILSIGGTGVISASSHIIGREMQDMITSHINGHPAQAAAIHQQILPLMKALFMAPNPTAIKEALALIGLNVGSVRLPLIALSEEQREELAKTIACSKKAQVS</sequence>
<feature type="binding site" evidence="12 15">
    <location>
        <position position="46"/>
    </location>
    <ligand>
        <name>pyruvate</name>
        <dbReference type="ChEBI" id="CHEBI:15361"/>
    </ligand>
</feature>
<dbReference type="GO" id="GO:0009089">
    <property type="term" value="P:lysine biosynthetic process via diaminopimelate"/>
    <property type="evidence" value="ECO:0007669"/>
    <property type="project" value="UniProtKB-UniRule"/>
</dbReference>
<comment type="subunit">
    <text evidence="12">Homotetramer; dimer of dimers.</text>
</comment>
<evidence type="ECO:0000256" key="4">
    <source>
        <dbReference type="ARBA" id="ARBA00012086"/>
    </source>
</evidence>
<evidence type="ECO:0000256" key="6">
    <source>
        <dbReference type="ARBA" id="ARBA00022605"/>
    </source>
</evidence>
<evidence type="ECO:0000256" key="12">
    <source>
        <dbReference type="HAMAP-Rule" id="MF_00418"/>
    </source>
</evidence>
<dbReference type="PRINTS" id="PR00146">
    <property type="entry name" value="DHPICSNTHASE"/>
</dbReference>
<dbReference type="NCBIfam" id="TIGR00674">
    <property type="entry name" value="dapA"/>
    <property type="match status" value="1"/>
</dbReference>
<proteinExistence type="inferred from homology"/>